<dbReference type="EMBL" id="JACIVD010000048">
    <property type="protein sequence ID" value="MBB1122784.1"/>
    <property type="molecule type" value="Genomic_DNA"/>
</dbReference>
<sequence>MSRQLDLSDGLKQWLDSVEKSTAKMNSADRYAVEDAGAEVFMQHLREVTNAKHRSTHNDGKYGHAADNISMAHDKAGSGYFADSDHVRVGWKKRYHAMNMMRVNDGTKSIVGDHFVTNLREDRAVQSEMLNAEKREFNKIINKNQSDKGDD</sequence>
<gene>
    <name evidence="1" type="ORF">H5S41_02215</name>
</gene>
<evidence type="ECO:0000313" key="1">
    <source>
        <dbReference type="EMBL" id="MBB1122784.1"/>
    </source>
</evidence>
<dbReference type="RefSeq" id="WP_182602077.1">
    <property type="nucleotide sequence ID" value="NZ_JACIVD010000048.1"/>
</dbReference>
<evidence type="ECO:0008006" key="3">
    <source>
        <dbReference type="Google" id="ProtNLM"/>
    </source>
</evidence>
<evidence type="ECO:0000313" key="2">
    <source>
        <dbReference type="Proteomes" id="UP000547628"/>
    </source>
</evidence>
<dbReference type="AlphaFoldDB" id="A0A839GZC4"/>
<organism evidence="1 2">
    <name type="scientific">Limosilactobacillus albertensis</name>
    <dbReference type="NCBI Taxonomy" id="2759752"/>
    <lineage>
        <taxon>Bacteria</taxon>
        <taxon>Bacillati</taxon>
        <taxon>Bacillota</taxon>
        <taxon>Bacilli</taxon>
        <taxon>Lactobacillales</taxon>
        <taxon>Lactobacillaceae</taxon>
        <taxon>Limosilactobacillus</taxon>
    </lineage>
</organism>
<accession>A0A839GZC4</accession>
<dbReference type="Proteomes" id="UP000547628">
    <property type="component" value="Unassembled WGS sequence"/>
</dbReference>
<proteinExistence type="predicted"/>
<protein>
    <recommendedName>
        <fullName evidence="3">HK97 gp10 family phage protein</fullName>
    </recommendedName>
</protein>
<reference evidence="1 2" key="1">
    <citation type="submission" date="2020-07" db="EMBL/GenBank/DDBJ databases">
        <title>Description of Limosilactobacillus balticus sp. nov., Limosilactobacillus agrestis sp. nov., Limosilactobacillus albertensis sp. nov., Limosilactobacillus rudii sp. nov., Limosilactobacillus fastidiosus sp. nov., five novel Limosilactobacillus species isolated from the vertebrate gastrointestinal tract, and proposal of 6 subspecies of Limosilactobacillus reuteri adapted to the gastrointestinal tract of specific vertebrate hosts.</title>
        <authorList>
            <person name="Li F."/>
            <person name="Cheng C."/>
            <person name="Zheng J."/>
            <person name="Quevedo R.M."/>
            <person name="Li J."/>
            <person name="Roos S."/>
            <person name="Gaenzle M.G."/>
            <person name="Walter J."/>
        </authorList>
    </citation>
    <scope>NUCLEOTIDE SEQUENCE [LARGE SCALE GENOMIC DNA]</scope>
    <source>
        <strain evidence="1 2">Lr3000</strain>
    </source>
</reference>
<name>A0A839GZC4_9LACO</name>
<comment type="caution">
    <text evidence="1">The sequence shown here is derived from an EMBL/GenBank/DDBJ whole genome shotgun (WGS) entry which is preliminary data.</text>
</comment>